<evidence type="ECO:0000259" key="1">
    <source>
        <dbReference type="PROSITE" id="PS51186"/>
    </source>
</evidence>
<dbReference type="RefSeq" id="WP_060469457.1">
    <property type="nucleotide sequence ID" value="NZ_AP025515.1"/>
</dbReference>
<dbReference type="GO" id="GO:0005737">
    <property type="term" value="C:cytoplasm"/>
    <property type="evidence" value="ECO:0007669"/>
    <property type="project" value="TreeGrafter"/>
</dbReference>
<proteinExistence type="predicted"/>
<reference evidence="2 3" key="1">
    <citation type="submission" date="2015-11" db="EMBL/GenBank/DDBJ databases">
        <title>Draft WGS of Vibrio toranzoniae.</title>
        <authorList>
            <person name="Lasa A."/>
            <person name="Romalde J.L."/>
        </authorList>
    </citation>
    <scope>NUCLEOTIDE SEQUENCE [LARGE SCALE GENOMIC DNA]</scope>
    <source>
        <strain evidence="2 3">Vb 10.8</strain>
    </source>
</reference>
<dbReference type="PANTHER" id="PTHR43441">
    <property type="entry name" value="RIBOSOMAL-PROTEIN-SERINE ACETYLTRANSFERASE"/>
    <property type="match status" value="1"/>
</dbReference>
<evidence type="ECO:0000313" key="3">
    <source>
        <dbReference type="Proteomes" id="UP000057389"/>
    </source>
</evidence>
<comment type="caution">
    <text evidence="2">The sequence shown here is derived from an EMBL/GenBank/DDBJ whole genome shotgun (WGS) entry which is preliminary data.</text>
</comment>
<dbReference type="Gene3D" id="3.40.630.30">
    <property type="match status" value="1"/>
</dbReference>
<dbReference type="SUPFAM" id="SSF55729">
    <property type="entry name" value="Acyl-CoA N-acyltransferases (Nat)"/>
    <property type="match status" value="1"/>
</dbReference>
<gene>
    <name evidence="2" type="ORF">APQ14_16550</name>
</gene>
<dbReference type="AlphaFoldDB" id="A0A109D5G1"/>
<dbReference type="InterPro" id="IPR051908">
    <property type="entry name" value="Ribosomal_N-acetyltransferase"/>
</dbReference>
<dbReference type="Pfam" id="PF13302">
    <property type="entry name" value="Acetyltransf_3"/>
    <property type="match status" value="1"/>
</dbReference>
<keyword evidence="3" id="KW-1185">Reference proteome</keyword>
<dbReference type="EMBL" id="LMXU01000033">
    <property type="protein sequence ID" value="KWT99242.1"/>
    <property type="molecule type" value="Genomic_DNA"/>
</dbReference>
<dbReference type="GeneID" id="300180405"/>
<dbReference type="Proteomes" id="UP000057389">
    <property type="component" value="Unassembled WGS sequence"/>
</dbReference>
<dbReference type="GO" id="GO:0008999">
    <property type="term" value="F:protein-N-terminal-alanine acetyltransferase activity"/>
    <property type="evidence" value="ECO:0007669"/>
    <property type="project" value="TreeGrafter"/>
</dbReference>
<dbReference type="PANTHER" id="PTHR43441:SF11">
    <property type="entry name" value="RIBOSOMAL-PROTEIN-SERINE ACETYLTRANSFERASE"/>
    <property type="match status" value="1"/>
</dbReference>
<dbReference type="GO" id="GO:1990189">
    <property type="term" value="F:protein N-terminal-serine acetyltransferase activity"/>
    <property type="evidence" value="ECO:0007669"/>
    <property type="project" value="TreeGrafter"/>
</dbReference>
<keyword evidence="2" id="KW-0808">Transferase</keyword>
<dbReference type="PROSITE" id="PS51186">
    <property type="entry name" value="GNAT"/>
    <property type="match status" value="1"/>
</dbReference>
<accession>A0A109D5G1</accession>
<dbReference type="OrthoDB" id="9784707at2"/>
<sequence>MFKTVIDNELSIALVEESFASHYADISQNQNEYLSQWLAWPPHCKTEQDFRIFIQRSLHDYAEGQSMTCAIVYKDNIVGNCSFNTIDHNKQKVTIGYWLSEPYQGKGIVTRVVEKLIDIAFNKLDMEKVEISAATGNQSSRKVCERLHFTLEGIITRDENLNGRIVDHAIYGLHRSRRS</sequence>
<organism evidence="2 3">
    <name type="scientific">Vibrio toranzoniae</name>
    <dbReference type="NCBI Taxonomy" id="1194427"/>
    <lineage>
        <taxon>Bacteria</taxon>
        <taxon>Pseudomonadati</taxon>
        <taxon>Pseudomonadota</taxon>
        <taxon>Gammaproteobacteria</taxon>
        <taxon>Vibrionales</taxon>
        <taxon>Vibrionaceae</taxon>
        <taxon>Vibrio</taxon>
    </lineage>
</organism>
<evidence type="ECO:0000313" key="2">
    <source>
        <dbReference type="EMBL" id="KWT99242.1"/>
    </source>
</evidence>
<feature type="domain" description="N-acetyltransferase" evidence="1">
    <location>
        <begin position="24"/>
        <end position="176"/>
    </location>
</feature>
<protein>
    <submittedName>
        <fullName evidence="2">Ribosomal-protein-L7/L12-serine acetyltransferase</fullName>
    </submittedName>
</protein>
<name>A0A109D5G1_9VIBR</name>
<dbReference type="InterPro" id="IPR000182">
    <property type="entry name" value="GNAT_dom"/>
</dbReference>
<dbReference type="InterPro" id="IPR016181">
    <property type="entry name" value="Acyl_CoA_acyltransferase"/>
</dbReference>